<dbReference type="SUPFAM" id="SSF53067">
    <property type="entry name" value="Actin-like ATPase domain"/>
    <property type="match status" value="2"/>
</dbReference>
<keyword evidence="3" id="KW-0547">Nucleotide-binding</keyword>
<feature type="non-terminal residue" evidence="8">
    <location>
        <position position="273"/>
    </location>
</feature>
<evidence type="ECO:0000256" key="2">
    <source>
        <dbReference type="ARBA" id="ARBA00022490"/>
    </source>
</evidence>
<dbReference type="Pfam" id="PF00022">
    <property type="entry name" value="Actin"/>
    <property type="match status" value="1"/>
</dbReference>
<keyword evidence="9" id="KW-1185">Reference proteome</keyword>
<dbReference type="Gene3D" id="3.30.420.40">
    <property type="match status" value="1"/>
</dbReference>
<keyword evidence="4" id="KW-0067">ATP-binding</keyword>
<evidence type="ECO:0000256" key="1">
    <source>
        <dbReference type="ARBA" id="ARBA00004245"/>
    </source>
</evidence>
<dbReference type="Gene3D" id="3.90.640.10">
    <property type="entry name" value="Actin, Chain A, domain 4"/>
    <property type="match status" value="1"/>
</dbReference>
<evidence type="ECO:0000313" key="9">
    <source>
        <dbReference type="Proteomes" id="UP001178507"/>
    </source>
</evidence>
<keyword evidence="5" id="KW-0206">Cytoskeleton</keyword>
<gene>
    <name evidence="8" type="ORF">EVOR1521_LOCUS10980</name>
</gene>
<protein>
    <recommendedName>
        <fullName evidence="10">Actin</fullName>
    </recommendedName>
</protein>
<evidence type="ECO:0000313" key="8">
    <source>
        <dbReference type="EMBL" id="CAJ1384034.1"/>
    </source>
</evidence>
<comment type="subcellular location">
    <subcellularLocation>
        <location evidence="1">Cytoplasm</location>
        <location evidence="1">Cytoskeleton</location>
    </subcellularLocation>
</comment>
<evidence type="ECO:0000256" key="5">
    <source>
        <dbReference type="ARBA" id="ARBA00023212"/>
    </source>
</evidence>
<dbReference type="InterPro" id="IPR004000">
    <property type="entry name" value="Actin"/>
</dbReference>
<evidence type="ECO:0000256" key="3">
    <source>
        <dbReference type="ARBA" id="ARBA00022741"/>
    </source>
</evidence>
<dbReference type="FunFam" id="3.30.420.40:FF:000148">
    <property type="entry name" value="Actin, alpha skeletal muscle"/>
    <property type="match status" value="1"/>
</dbReference>
<comment type="catalytic activity">
    <reaction evidence="6">
        <text>ATP + H2O = ADP + phosphate + H(+)</text>
        <dbReference type="Rhea" id="RHEA:13065"/>
        <dbReference type="ChEBI" id="CHEBI:15377"/>
        <dbReference type="ChEBI" id="CHEBI:15378"/>
        <dbReference type="ChEBI" id="CHEBI:30616"/>
        <dbReference type="ChEBI" id="CHEBI:43474"/>
        <dbReference type="ChEBI" id="CHEBI:456216"/>
    </reaction>
</comment>
<comment type="caution">
    <text evidence="8">The sequence shown here is derived from an EMBL/GenBank/DDBJ whole genome shotgun (WGS) entry which is preliminary data.</text>
</comment>
<evidence type="ECO:0008006" key="10">
    <source>
        <dbReference type="Google" id="ProtNLM"/>
    </source>
</evidence>
<dbReference type="InterPro" id="IPR043129">
    <property type="entry name" value="ATPase_NBD"/>
</dbReference>
<reference evidence="8" key="1">
    <citation type="submission" date="2023-08" db="EMBL/GenBank/DDBJ databases">
        <authorList>
            <person name="Chen Y."/>
            <person name="Shah S."/>
            <person name="Dougan E. K."/>
            <person name="Thang M."/>
            <person name="Chan C."/>
        </authorList>
    </citation>
    <scope>NUCLEOTIDE SEQUENCE</scope>
</reference>
<dbReference type="PRINTS" id="PR00190">
    <property type="entry name" value="ACTIN"/>
</dbReference>
<evidence type="ECO:0000256" key="4">
    <source>
        <dbReference type="ARBA" id="ARBA00022840"/>
    </source>
</evidence>
<dbReference type="PANTHER" id="PTHR11937">
    <property type="entry name" value="ACTIN"/>
    <property type="match status" value="1"/>
</dbReference>
<dbReference type="GO" id="GO:0005524">
    <property type="term" value="F:ATP binding"/>
    <property type="evidence" value="ECO:0007669"/>
    <property type="project" value="UniProtKB-KW"/>
</dbReference>
<sequence length="273" mass="29898">MAADSAEGHEAWGEAVVIDLGSAFCRAGLVQSGSDEPMARFESIVGTPKAYMCQTPPIMVGMPQPVYVGERALGRCGVLILQKPVVRGLVADWQAAERVWHHIYFNELRVVPEEHPVLLTEAPLTPKADREKVTQIMFETFGVQALYVAVQAVLTLYDSGRATGTVVDLGEGVTRVVPVCDGFAMPHAVAQLHVAGQHFTDYLALLLKERDGIEFSGRAERAILREIKETLGFVALDEASCQSASDEVYEQPDGVLVNVSSERCRCFEVLWRP</sequence>
<dbReference type="AlphaFoldDB" id="A0AA36ID57"/>
<evidence type="ECO:0000256" key="7">
    <source>
        <dbReference type="RuleBase" id="RU000487"/>
    </source>
</evidence>
<organism evidence="8 9">
    <name type="scientific">Effrenium voratum</name>
    <dbReference type="NCBI Taxonomy" id="2562239"/>
    <lineage>
        <taxon>Eukaryota</taxon>
        <taxon>Sar</taxon>
        <taxon>Alveolata</taxon>
        <taxon>Dinophyceae</taxon>
        <taxon>Suessiales</taxon>
        <taxon>Symbiodiniaceae</taxon>
        <taxon>Effrenium</taxon>
    </lineage>
</organism>
<dbReference type="GO" id="GO:0005856">
    <property type="term" value="C:cytoskeleton"/>
    <property type="evidence" value="ECO:0007669"/>
    <property type="project" value="UniProtKB-SubCell"/>
</dbReference>
<comment type="similarity">
    <text evidence="7">Belongs to the actin family.</text>
</comment>
<keyword evidence="2" id="KW-0963">Cytoplasm</keyword>
<dbReference type="Proteomes" id="UP001178507">
    <property type="component" value="Unassembled WGS sequence"/>
</dbReference>
<proteinExistence type="inferred from homology"/>
<dbReference type="EMBL" id="CAUJNA010001071">
    <property type="protein sequence ID" value="CAJ1384034.1"/>
    <property type="molecule type" value="Genomic_DNA"/>
</dbReference>
<dbReference type="SMART" id="SM00268">
    <property type="entry name" value="ACTIN"/>
    <property type="match status" value="1"/>
</dbReference>
<evidence type="ECO:0000256" key="6">
    <source>
        <dbReference type="ARBA" id="ARBA00049360"/>
    </source>
</evidence>
<name>A0AA36ID57_9DINO</name>
<accession>A0AA36ID57</accession>